<dbReference type="Pfam" id="PF12680">
    <property type="entry name" value="SnoaL_2"/>
    <property type="match status" value="1"/>
</dbReference>
<evidence type="ECO:0000313" key="1">
    <source>
        <dbReference type="EMBL" id="AUD79909.1"/>
    </source>
</evidence>
<dbReference type="InterPro" id="IPR009959">
    <property type="entry name" value="Cyclase_SnoaL-like"/>
</dbReference>
<dbReference type="OrthoDB" id="9812089at2"/>
<dbReference type="SUPFAM" id="SSF54427">
    <property type="entry name" value="NTF2-like"/>
    <property type="match status" value="1"/>
</dbReference>
<protein>
    <submittedName>
        <fullName evidence="1">Uncharacterized protein</fullName>
    </submittedName>
</protein>
<dbReference type="RefSeq" id="WP_106647698.1">
    <property type="nucleotide sequence ID" value="NZ_BMGO01000001.1"/>
</dbReference>
<dbReference type="InterPro" id="IPR037401">
    <property type="entry name" value="SnoaL-like"/>
</dbReference>
<dbReference type="PANTHER" id="PTHR38436:SF1">
    <property type="entry name" value="ESTER CYCLASE"/>
    <property type="match status" value="1"/>
</dbReference>
<evidence type="ECO:0000313" key="2">
    <source>
        <dbReference type="Proteomes" id="UP000232693"/>
    </source>
</evidence>
<dbReference type="AlphaFoldDB" id="A0A2K9B1C3"/>
<dbReference type="InterPro" id="IPR032710">
    <property type="entry name" value="NTF2-like_dom_sf"/>
</dbReference>
<dbReference type="GO" id="GO:0030638">
    <property type="term" value="P:polyketide metabolic process"/>
    <property type="evidence" value="ECO:0007669"/>
    <property type="project" value="InterPro"/>
</dbReference>
<dbReference type="Proteomes" id="UP000232693">
    <property type="component" value="Chromosome"/>
</dbReference>
<dbReference type="EMBL" id="CP025120">
    <property type="protein sequence ID" value="AUD79909.1"/>
    <property type="molecule type" value="Genomic_DNA"/>
</dbReference>
<dbReference type="Gene3D" id="3.10.450.50">
    <property type="match status" value="1"/>
</dbReference>
<gene>
    <name evidence="1" type="ORF">CW740_11870</name>
</gene>
<keyword evidence="2" id="KW-1185">Reference proteome</keyword>
<dbReference type="PANTHER" id="PTHR38436">
    <property type="entry name" value="POLYKETIDE CYCLASE SNOAL-LIKE DOMAIN"/>
    <property type="match status" value="1"/>
</dbReference>
<name>A0A2K9B1C3_9GAMM</name>
<dbReference type="KEGG" id="kpd:CW740_11870"/>
<organism evidence="1 2">
    <name type="scientific">Kangiella profundi</name>
    <dbReference type="NCBI Taxonomy" id="1561924"/>
    <lineage>
        <taxon>Bacteria</taxon>
        <taxon>Pseudomonadati</taxon>
        <taxon>Pseudomonadota</taxon>
        <taxon>Gammaproteobacteria</taxon>
        <taxon>Kangiellales</taxon>
        <taxon>Kangiellaceae</taxon>
        <taxon>Kangiella</taxon>
    </lineage>
</organism>
<sequence length="148" mass="16480">MKILFAALLLLSLSNPTYAETDTLDSNKQLVVNFYTDVLLKGNADAIDEYIGEGYIQHNPNLPDGKEALRQLVESFPPKDDTSPPSGKIVRVIAEDDLVVLHVNNFNWPTPNGGAIVDIFRVKDNKIVEHWDVIQAIPDTSKNSNTMF</sequence>
<reference evidence="1 2" key="1">
    <citation type="submission" date="2017-12" db="EMBL/GenBank/DDBJ databases">
        <title>Kangiella profundi FT102 completed genome.</title>
        <authorList>
            <person name="Xu J."/>
            <person name="Wang J."/>
            <person name="Lu Y."/>
        </authorList>
    </citation>
    <scope>NUCLEOTIDE SEQUENCE [LARGE SCALE GENOMIC DNA]</scope>
    <source>
        <strain evidence="1 2">FT102</strain>
    </source>
</reference>
<proteinExistence type="predicted"/>
<accession>A0A2K9B1C3</accession>